<evidence type="ECO:0000256" key="2">
    <source>
        <dbReference type="ARBA" id="ARBA00022448"/>
    </source>
</evidence>
<protein>
    <recommendedName>
        <fullName evidence="6">Transporter</fullName>
    </recommendedName>
</protein>
<feature type="transmembrane region" description="Helical" evidence="7">
    <location>
        <begin position="154"/>
        <end position="173"/>
    </location>
</feature>
<feature type="transmembrane region" description="Helical" evidence="7">
    <location>
        <begin position="49"/>
        <end position="74"/>
    </location>
</feature>
<sequence>MGYRRRMPQQPSSRDAFASTLGAFAATVGSAVGLGNIWKFPFLTGSNGGAAFVLTYLLAVALVGVPVMAVEHAIGRRMRLNAVQAYARVVPRQPFWSLIGWGGLLAAVLIMAFYTDVAGWVFAYVLKSALAAAGGSPLTPDTFGRLASGTFEPLFWQVVVLVVTTGIIAAGVSKGIEKVTKTLMPLLFALLLVCDVRALTLPGASAGVSYLFRPDLTKITGTVLLSALGLAFFKLSLGMGTMTTYGSYIPDETKLAPNAIRVALADTLVSILAGLAIFPAVFAFGGQPAGGPGLLFNTIPLVFSKMPGGSLFTVVFFVLAAIATIGAMVSLIEVPVAFLVERGHLSRPAAAVATGLAMFALGTLATLSQSPVLEGVKPFGKSFFDLFDFLSSNVLLPVGGLAIAVVGGWLMKRAEFLGELDKGYAAEPWYDRAIYASIRYLAPGLILLILLNSLGVIRLA</sequence>
<reference evidence="9" key="1">
    <citation type="journal article" date="2022" name="Int. J. Syst. Evol. Microbiol.">
        <title>Anaeromyxobacter oryzae sp. nov., Anaeromyxobacter diazotrophicus sp. nov. and Anaeromyxobacter paludicola sp. nov., isolated from paddy soils.</title>
        <authorList>
            <person name="Itoh H."/>
            <person name="Xu Z."/>
            <person name="Mise K."/>
            <person name="Masuda Y."/>
            <person name="Ushijima N."/>
            <person name="Hayakawa C."/>
            <person name="Shiratori Y."/>
            <person name="Senoo K."/>
        </authorList>
    </citation>
    <scope>NUCLEOTIDE SEQUENCE [LARGE SCALE GENOMIC DNA]</scope>
    <source>
        <strain evidence="9">Red630</strain>
    </source>
</reference>
<dbReference type="SUPFAM" id="SSF161070">
    <property type="entry name" value="SNF-like"/>
    <property type="match status" value="1"/>
</dbReference>
<dbReference type="PRINTS" id="PR00176">
    <property type="entry name" value="NANEUSMPORT"/>
</dbReference>
<feature type="transmembrane region" description="Helical" evidence="7">
    <location>
        <begin position="95"/>
        <end position="114"/>
    </location>
</feature>
<dbReference type="InterPro" id="IPR037272">
    <property type="entry name" value="SNS_sf"/>
</dbReference>
<name>A0ABN6NA06_9BACT</name>
<keyword evidence="3 6" id="KW-0812">Transmembrane</keyword>
<keyword evidence="5 7" id="KW-0472">Membrane</keyword>
<dbReference type="CDD" id="cd10336">
    <property type="entry name" value="SLC6sbd_Tyt1-Like"/>
    <property type="match status" value="1"/>
</dbReference>
<dbReference type="PANTHER" id="PTHR42948">
    <property type="entry name" value="TRANSPORTER"/>
    <property type="match status" value="1"/>
</dbReference>
<dbReference type="EMBL" id="AP025592">
    <property type="protein sequence ID" value="BDG09123.1"/>
    <property type="molecule type" value="Genomic_DNA"/>
</dbReference>
<feature type="transmembrane region" description="Helical" evidence="7">
    <location>
        <begin position="440"/>
        <end position="459"/>
    </location>
</feature>
<dbReference type="Pfam" id="PF00209">
    <property type="entry name" value="SNF"/>
    <property type="match status" value="2"/>
</dbReference>
<dbReference type="PROSITE" id="PS50267">
    <property type="entry name" value="NA_NEUROTRAN_SYMP_3"/>
    <property type="match status" value="1"/>
</dbReference>
<gene>
    <name evidence="8" type="ORF">AMPC_22360</name>
</gene>
<comment type="similarity">
    <text evidence="6">Belongs to the sodium:neurotransmitter symporter (SNF) (TC 2.A.22) family.</text>
</comment>
<keyword evidence="4 7" id="KW-1133">Transmembrane helix</keyword>
<evidence type="ECO:0000256" key="7">
    <source>
        <dbReference type="SAM" id="Phobius"/>
    </source>
</evidence>
<proteinExistence type="inferred from homology"/>
<organism evidence="8 9">
    <name type="scientific">Anaeromyxobacter paludicola</name>
    <dbReference type="NCBI Taxonomy" id="2918171"/>
    <lineage>
        <taxon>Bacteria</taxon>
        <taxon>Pseudomonadati</taxon>
        <taxon>Myxococcota</taxon>
        <taxon>Myxococcia</taxon>
        <taxon>Myxococcales</taxon>
        <taxon>Cystobacterineae</taxon>
        <taxon>Anaeromyxobacteraceae</taxon>
        <taxon>Anaeromyxobacter</taxon>
    </lineage>
</organism>
<evidence type="ECO:0000256" key="1">
    <source>
        <dbReference type="ARBA" id="ARBA00004141"/>
    </source>
</evidence>
<dbReference type="PANTHER" id="PTHR42948:SF1">
    <property type="entry name" value="TRANSPORTER"/>
    <property type="match status" value="1"/>
</dbReference>
<keyword evidence="2 6" id="KW-0813">Transport</keyword>
<dbReference type="Proteomes" id="UP001162734">
    <property type="component" value="Chromosome"/>
</dbReference>
<feature type="transmembrane region" description="Helical" evidence="7">
    <location>
        <begin position="389"/>
        <end position="410"/>
    </location>
</feature>
<dbReference type="InterPro" id="IPR047218">
    <property type="entry name" value="YocR/YhdH-like"/>
</dbReference>
<feature type="transmembrane region" description="Helical" evidence="7">
    <location>
        <begin position="185"/>
        <end position="212"/>
    </location>
</feature>
<evidence type="ECO:0000256" key="4">
    <source>
        <dbReference type="ARBA" id="ARBA00022989"/>
    </source>
</evidence>
<dbReference type="NCBIfam" id="NF037979">
    <property type="entry name" value="Na_transp"/>
    <property type="match status" value="1"/>
</dbReference>
<feature type="transmembrane region" description="Helical" evidence="7">
    <location>
        <begin position="311"/>
        <end position="338"/>
    </location>
</feature>
<evidence type="ECO:0000256" key="5">
    <source>
        <dbReference type="ARBA" id="ARBA00023136"/>
    </source>
</evidence>
<keyword evidence="6" id="KW-0769">Symport</keyword>
<dbReference type="PROSITE" id="PS00610">
    <property type="entry name" value="NA_NEUROTRAN_SYMP_1"/>
    <property type="match status" value="1"/>
</dbReference>
<feature type="transmembrane region" description="Helical" evidence="7">
    <location>
        <begin position="224"/>
        <end position="248"/>
    </location>
</feature>
<feature type="transmembrane region" description="Helical" evidence="7">
    <location>
        <begin position="350"/>
        <end position="369"/>
    </location>
</feature>
<feature type="transmembrane region" description="Helical" evidence="7">
    <location>
        <begin position="260"/>
        <end position="284"/>
    </location>
</feature>
<evidence type="ECO:0000256" key="3">
    <source>
        <dbReference type="ARBA" id="ARBA00022692"/>
    </source>
</evidence>
<dbReference type="InterPro" id="IPR000175">
    <property type="entry name" value="Na/ntran_symport"/>
</dbReference>
<evidence type="ECO:0000313" key="8">
    <source>
        <dbReference type="EMBL" id="BDG09123.1"/>
    </source>
</evidence>
<evidence type="ECO:0000256" key="6">
    <source>
        <dbReference type="RuleBase" id="RU003732"/>
    </source>
</evidence>
<keyword evidence="9" id="KW-1185">Reference proteome</keyword>
<accession>A0ABN6NA06</accession>
<comment type="subcellular location">
    <subcellularLocation>
        <location evidence="1">Membrane</location>
        <topology evidence="1">Multi-pass membrane protein</topology>
    </subcellularLocation>
</comment>
<evidence type="ECO:0000313" key="9">
    <source>
        <dbReference type="Proteomes" id="UP001162734"/>
    </source>
</evidence>